<dbReference type="EMBL" id="JAXOJX010000043">
    <property type="protein sequence ID" value="MDZ5459380.1"/>
    <property type="molecule type" value="Genomic_DNA"/>
</dbReference>
<keyword evidence="4" id="KW-1185">Reference proteome</keyword>
<dbReference type="PANTHER" id="PTHR10587">
    <property type="entry name" value="GLYCOSYL TRANSFERASE-RELATED"/>
    <property type="match status" value="1"/>
</dbReference>
<dbReference type="EC" id="3.-.-.-" evidence="3"/>
<sequence>MLRAVKRLGLPLLIAAAGAAAAAPACDKPVYLTFDTGHMGVAPLVAQVLQRQHVKVTFFLADERTLENGSSLDEHWAPWWRERAAEGHAFGSHTWDHVIWRGDQGAAFRMQPTAGAQSGQRLTLDEAAYCEELKKPARRFEAMTGHKMLPLFRAPGGKTSPALLAAAQRCGFTHVGWAPAGFLGDELDSGKFPNDKLLAKALHDIRGGDILLAHLGIWSRQDPWAPAVLEPLIEGLKQRGFCFATLRDHPQYAALAAGR</sequence>
<proteinExistence type="predicted"/>
<evidence type="ECO:0000256" key="1">
    <source>
        <dbReference type="SAM" id="SignalP"/>
    </source>
</evidence>
<dbReference type="Pfam" id="PF01522">
    <property type="entry name" value="Polysacc_deac_1"/>
    <property type="match status" value="1"/>
</dbReference>
<dbReference type="InterPro" id="IPR050248">
    <property type="entry name" value="Polysacc_deacetylase_ArnD"/>
</dbReference>
<dbReference type="PROSITE" id="PS51677">
    <property type="entry name" value="NODB"/>
    <property type="match status" value="1"/>
</dbReference>
<dbReference type="GO" id="GO:0016787">
    <property type="term" value="F:hydrolase activity"/>
    <property type="evidence" value="ECO:0007669"/>
    <property type="project" value="UniProtKB-KW"/>
</dbReference>
<gene>
    <name evidence="3" type="ORF">SM757_22635</name>
</gene>
<dbReference type="InterPro" id="IPR011330">
    <property type="entry name" value="Glyco_hydro/deAcase_b/a-brl"/>
</dbReference>
<dbReference type="InterPro" id="IPR002509">
    <property type="entry name" value="NODB_dom"/>
</dbReference>
<name>A0ABU5IKF5_9BURK</name>
<protein>
    <submittedName>
        <fullName evidence="3">Polysaccharide deacetylase family protein</fullName>
        <ecNumber evidence="3">3.-.-.-</ecNumber>
    </submittedName>
</protein>
<comment type="caution">
    <text evidence="3">The sequence shown here is derived from an EMBL/GenBank/DDBJ whole genome shotgun (WGS) entry which is preliminary data.</text>
</comment>
<dbReference type="Proteomes" id="UP001293718">
    <property type="component" value="Unassembled WGS sequence"/>
</dbReference>
<feature type="signal peptide" evidence="1">
    <location>
        <begin position="1"/>
        <end position="22"/>
    </location>
</feature>
<dbReference type="Gene3D" id="3.20.20.370">
    <property type="entry name" value="Glycoside hydrolase/deacetylase"/>
    <property type="match status" value="1"/>
</dbReference>
<accession>A0ABU5IKF5</accession>
<organism evidence="3 4">
    <name type="scientific">Azohydromonas lata</name>
    <dbReference type="NCBI Taxonomy" id="45677"/>
    <lineage>
        <taxon>Bacteria</taxon>
        <taxon>Pseudomonadati</taxon>
        <taxon>Pseudomonadota</taxon>
        <taxon>Betaproteobacteria</taxon>
        <taxon>Burkholderiales</taxon>
        <taxon>Sphaerotilaceae</taxon>
        <taxon>Azohydromonas</taxon>
    </lineage>
</organism>
<feature type="domain" description="NodB homology" evidence="2">
    <location>
        <begin position="28"/>
        <end position="244"/>
    </location>
</feature>
<evidence type="ECO:0000259" key="2">
    <source>
        <dbReference type="PROSITE" id="PS51677"/>
    </source>
</evidence>
<reference evidence="3 4" key="1">
    <citation type="submission" date="2023-11" db="EMBL/GenBank/DDBJ databases">
        <title>Draft genome of Azohydromonas lata strain H1 (DSM1123), a polyhydroxyalkanoate producer.</title>
        <authorList>
            <person name="Traversa D."/>
            <person name="D'Addabbo P."/>
            <person name="Pazzani C."/>
            <person name="Manzari C."/>
            <person name="Chiara M."/>
            <person name="Scrascia M."/>
        </authorList>
    </citation>
    <scope>NUCLEOTIDE SEQUENCE [LARGE SCALE GENOMIC DNA]</scope>
    <source>
        <strain evidence="3 4">H1</strain>
    </source>
</reference>
<dbReference type="SUPFAM" id="SSF88713">
    <property type="entry name" value="Glycoside hydrolase/deacetylase"/>
    <property type="match status" value="1"/>
</dbReference>
<evidence type="ECO:0000313" key="4">
    <source>
        <dbReference type="Proteomes" id="UP001293718"/>
    </source>
</evidence>
<keyword evidence="3" id="KW-0378">Hydrolase</keyword>
<keyword evidence="1" id="KW-0732">Signal</keyword>
<evidence type="ECO:0000313" key="3">
    <source>
        <dbReference type="EMBL" id="MDZ5459380.1"/>
    </source>
</evidence>
<feature type="chain" id="PRO_5047416185" evidence="1">
    <location>
        <begin position="23"/>
        <end position="259"/>
    </location>
</feature>
<dbReference type="CDD" id="cd10917">
    <property type="entry name" value="CE4_NodB_like_6s_7s"/>
    <property type="match status" value="1"/>
</dbReference>
<dbReference type="RefSeq" id="WP_322467138.1">
    <property type="nucleotide sequence ID" value="NZ_JAXOJX010000043.1"/>
</dbReference>